<dbReference type="PANTHER" id="PTHR11431">
    <property type="entry name" value="FERRITIN"/>
    <property type="match status" value="1"/>
</dbReference>
<dbReference type="GO" id="GO:0008198">
    <property type="term" value="F:ferrous iron binding"/>
    <property type="evidence" value="ECO:0007669"/>
    <property type="project" value="TreeGrafter"/>
</dbReference>
<feature type="domain" description="Ferritin-like diiron" evidence="7">
    <location>
        <begin position="61"/>
        <end position="210"/>
    </location>
</feature>
<keyword evidence="3 5" id="KW-0479">Metal-binding</keyword>
<dbReference type="GO" id="GO:0008199">
    <property type="term" value="F:ferric iron binding"/>
    <property type="evidence" value="ECO:0007669"/>
    <property type="project" value="InterPro"/>
</dbReference>
<keyword evidence="4 5" id="KW-0408">Iron</keyword>
<dbReference type="InterPro" id="IPR001519">
    <property type="entry name" value="Ferritin"/>
</dbReference>
<evidence type="ECO:0000256" key="2">
    <source>
        <dbReference type="ARBA" id="ARBA00022434"/>
    </source>
</evidence>
<feature type="binding site" evidence="5">
    <location>
        <position position="158"/>
    </location>
    <ligand>
        <name>Fe cation</name>
        <dbReference type="ChEBI" id="CHEBI:24875"/>
        <label>1</label>
    </ligand>
</feature>
<feature type="binding site" evidence="5">
    <location>
        <position position="116"/>
    </location>
    <ligand>
        <name>Fe cation</name>
        <dbReference type="ChEBI" id="CHEBI:24875"/>
        <label>1</label>
    </ligand>
</feature>
<keyword evidence="6" id="KW-0560">Oxidoreductase</keyword>
<dbReference type="GO" id="GO:0004322">
    <property type="term" value="F:ferroxidase activity"/>
    <property type="evidence" value="ECO:0007669"/>
    <property type="project" value="UniProtKB-EC"/>
</dbReference>
<keyword evidence="9" id="KW-1185">Reference proteome</keyword>
<dbReference type="Proteomes" id="UP000494040">
    <property type="component" value="Unassembled WGS sequence"/>
</dbReference>
<name>A0A8I6R9A3_CIMLE</name>
<dbReference type="KEGG" id="clec:106661804"/>
<comment type="function">
    <text evidence="6">Stores iron in a soluble, non-toxic, readily available form. Important for iron homeostasis. Iron is taken up in the ferrous form and deposited as ferric hydroxides after oxidation.</text>
</comment>
<dbReference type="PANTHER" id="PTHR11431:SF75">
    <property type="entry name" value="FERRITIN"/>
    <property type="match status" value="1"/>
</dbReference>
<keyword evidence="2 6" id="KW-0409">Iron storage</keyword>
<dbReference type="OrthoDB" id="186462at2759"/>
<dbReference type="EC" id="1.16.3.1" evidence="6"/>
<comment type="catalytic activity">
    <reaction evidence="6">
        <text>4 Fe(2+) + O2 + 4 H(+) = 4 Fe(3+) + 2 H2O</text>
        <dbReference type="Rhea" id="RHEA:11148"/>
        <dbReference type="ChEBI" id="CHEBI:15377"/>
        <dbReference type="ChEBI" id="CHEBI:15378"/>
        <dbReference type="ChEBI" id="CHEBI:15379"/>
        <dbReference type="ChEBI" id="CHEBI:29033"/>
        <dbReference type="ChEBI" id="CHEBI:29034"/>
        <dbReference type="EC" id="1.16.3.1"/>
    </reaction>
</comment>
<dbReference type="EnsemblMetazoa" id="XM_014385452.2">
    <property type="protein sequence ID" value="XP_014240938.1"/>
    <property type="gene ID" value="LOC106661804"/>
</dbReference>
<dbReference type="AlphaFoldDB" id="A0A8I6R9A3"/>
<dbReference type="CDD" id="cd01056">
    <property type="entry name" value="Euk_Ferritin"/>
    <property type="match status" value="1"/>
</dbReference>
<evidence type="ECO:0000256" key="4">
    <source>
        <dbReference type="ARBA" id="ARBA00023004"/>
    </source>
</evidence>
<dbReference type="GO" id="GO:0005737">
    <property type="term" value="C:cytoplasm"/>
    <property type="evidence" value="ECO:0007669"/>
    <property type="project" value="TreeGrafter"/>
</dbReference>
<proteinExistence type="inferred from homology"/>
<evidence type="ECO:0000313" key="9">
    <source>
        <dbReference type="Proteomes" id="UP000494040"/>
    </source>
</evidence>
<feature type="binding site" evidence="5">
    <location>
        <position position="113"/>
    </location>
    <ligand>
        <name>Fe cation</name>
        <dbReference type="ChEBI" id="CHEBI:24875"/>
        <label>1</label>
    </ligand>
</feature>
<dbReference type="Pfam" id="PF00210">
    <property type="entry name" value="Ferritin"/>
    <property type="match status" value="1"/>
</dbReference>
<dbReference type="RefSeq" id="XP_014240938.1">
    <property type="nucleotide sequence ID" value="XM_014385452.2"/>
</dbReference>
<dbReference type="OMA" id="RDEWRNS"/>
<dbReference type="PROSITE" id="PS00204">
    <property type="entry name" value="FERRITIN_2"/>
    <property type="match status" value="1"/>
</dbReference>
<dbReference type="FunFam" id="1.20.1260.10:FF:000002">
    <property type="entry name" value="Ferritin, mitochondrial"/>
    <property type="match status" value="1"/>
</dbReference>
<dbReference type="InterPro" id="IPR008331">
    <property type="entry name" value="Ferritin_DPS_dom"/>
</dbReference>
<evidence type="ECO:0000256" key="5">
    <source>
        <dbReference type="PIRSR" id="PIRSR601519-1"/>
    </source>
</evidence>
<organism evidence="8 9">
    <name type="scientific">Cimex lectularius</name>
    <name type="common">Bed bug</name>
    <name type="synonym">Acanthia lectularia</name>
    <dbReference type="NCBI Taxonomy" id="79782"/>
    <lineage>
        <taxon>Eukaryota</taxon>
        <taxon>Metazoa</taxon>
        <taxon>Ecdysozoa</taxon>
        <taxon>Arthropoda</taxon>
        <taxon>Hexapoda</taxon>
        <taxon>Insecta</taxon>
        <taxon>Pterygota</taxon>
        <taxon>Neoptera</taxon>
        <taxon>Paraneoptera</taxon>
        <taxon>Hemiptera</taxon>
        <taxon>Heteroptera</taxon>
        <taxon>Panheteroptera</taxon>
        <taxon>Cimicomorpha</taxon>
        <taxon>Cimicidae</taxon>
        <taxon>Cimex</taxon>
    </lineage>
</organism>
<feature type="binding site" evidence="5">
    <location>
        <position position="78"/>
    </location>
    <ligand>
        <name>Fe cation</name>
        <dbReference type="ChEBI" id="CHEBI:24875"/>
        <label>1</label>
    </ligand>
</feature>
<accession>A0A8I6R9A3</accession>
<comment type="similarity">
    <text evidence="1 6">Belongs to the ferritin family.</text>
</comment>
<dbReference type="SUPFAM" id="SSF47240">
    <property type="entry name" value="Ferritin-like"/>
    <property type="match status" value="1"/>
</dbReference>
<dbReference type="InterPro" id="IPR009078">
    <property type="entry name" value="Ferritin-like_SF"/>
</dbReference>
<dbReference type="InterPro" id="IPR014034">
    <property type="entry name" value="Ferritin_CS"/>
</dbReference>
<dbReference type="GO" id="GO:0006826">
    <property type="term" value="P:iron ion transport"/>
    <property type="evidence" value="ECO:0007669"/>
    <property type="project" value="InterPro"/>
</dbReference>
<feature type="binding site" evidence="5">
    <location>
        <position position="192"/>
    </location>
    <ligand>
        <name>Fe cation</name>
        <dbReference type="ChEBI" id="CHEBI:24875"/>
        <label>1</label>
    </ligand>
</feature>
<evidence type="ECO:0000313" key="8">
    <source>
        <dbReference type="EnsemblMetazoa" id="XP_014240938.1"/>
    </source>
</evidence>
<dbReference type="PROSITE" id="PS50905">
    <property type="entry name" value="FERRITIN_LIKE"/>
    <property type="match status" value="1"/>
</dbReference>
<evidence type="ECO:0000259" key="7">
    <source>
        <dbReference type="PROSITE" id="PS50905"/>
    </source>
</evidence>
<dbReference type="GeneID" id="106661804"/>
<evidence type="ECO:0000256" key="1">
    <source>
        <dbReference type="ARBA" id="ARBA00007513"/>
    </source>
</evidence>
<sequence length="225" mass="25655">MTGSFQWHRSAVRRRTIRIDPSELFFPPNLIKKHQQIINCQHPVRSTINKSAKMAASQVRQNFHADSEEAINKQINMELYASYTYLSMAYHFDRDDIALEGFSHYFKKASCDEREHAMKLMSYLNKRGGRILLQDVVKPTKDDWGTAEEAVAAALQLEKDVNMSLLTLHGIAGSHNDANLCDFIENEYLQEQVDSIKELGDLLTNVRRVGEGLGILVLDKELKSS</sequence>
<dbReference type="InterPro" id="IPR009040">
    <property type="entry name" value="Ferritin-like_diiron"/>
</dbReference>
<reference evidence="8" key="1">
    <citation type="submission" date="2022-01" db="UniProtKB">
        <authorList>
            <consortium name="EnsemblMetazoa"/>
        </authorList>
    </citation>
    <scope>IDENTIFICATION</scope>
</reference>
<dbReference type="InterPro" id="IPR012347">
    <property type="entry name" value="Ferritin-like"/>
</dbReference>
<protein>
    <recommendedName>
        <fullName evidence="6">Ferritin</fullName>
        <ecNumber evidence="6">1.16.3.1</ecNumber>
    </recommendedName>
</protein>
<evidence type="ECO:0000256" key="3">
    <source>
        <dbReference type="ARBA" id="ARBA00022723"/>
    </source>
</evidence>
<evidence type="ECO:0000256" key="6">
    <source>
        <dbReference type="RuleBase" id="RU361145"/>
    </source>
</evidence>
<dbReference type="Gene3D" id="1.20.1260.10">
    <property type="match status" value="1"/>
</dbReference>
<dbReference type="GO" id="GO:0006879">
    <property type="term" value="P:intracellular iron ion homeostasis"/>
    <property type="evidence" value="ECO:0007669"/>
    <property type="project" value="UniProtKB-KW"/>
</dbReference>